<dbReference type="AlphaFoldDB" id="A0A449AWA5"/>
<name>A0A449AWA5_9BACT</name>
<evidence type="ECO:0000313" key="1">
    <source>
        <dbReference type="EMBL" id="VEU70940.1"/>
    </source>
</evidence>
<sequence>MNNLEKLLTVNDADFKLVVTKIAKQLEFRESVIEKDFWVTFLLNYLFQEFKFKNYIVLKAEHLYRKFIIL</sequence>
<evidence type="ECO:0000313" key="2">
    <source>
        <dbReference type="Proteomes" id="UP000290815"/>
    </source>
</evidence>
<protein>
    <submittedName>
        <fullName evidence="1">Uncharacterized protein</fullName>
    </submittedName>
</protein>
<gene>
    <name evidence="1" type="ORF">NCTC10194_00624</name>
</gene>
<organism evidence="1 2">
    <name type="scientific">Mycoplasmopsis glycophila</name>
    <dbReference type="NCBI Taxonomy" id="171285"/>
    <lineage>
        <taxon>Bacteria</taxon>
        <taxon>Bacillati</taxon>
        <taxon>Mycoplasmatota</taxon>
        <taxon>Mycoplasmoidales</taxon>
        <taxon>Metamycoplasmataceae</taxon>
        <taxon>Mycoplasmopsis</taxon>
    </lineage>
</organism>
<accession>A0A449AWA5</accession>
<reference evidence="1 2" key="1">
    <citation type="submission" date="2019-01" db="EMBL/GenBank/DDBJ databases">
        <authorList>
            <consortium name="Pathogen Informatics"/>
        </authorList>
    </citation>
    <scope>NUCLEOTIDE SEQUENCE [LARGE SCALE GENOMIC DNA]</scope>
    <source>
        <strain evidence="1 2">NCTC10194</strain>
    </source>
</reference>
<dbReference type="EMBL" id="LR215024">
    <property type="protein sequence ID" value="VEU70940.1"/>
    <property type="molecule type" value="Genomic_DNA"/>
</dbReference>
<dbReference type="RefSeq" id="WP_052353004.1">
    <property type="nucleotide sequence ID" value="NZ_LR215024.1"/>
</dbReference>
<dbReference type="KEGG" id="mgly:NCTC10194_00624"/>
<dbReference type="Proteomes" id="UP000290815">
    <property type="component" value="Chromosome"/>
</dbReference>
<keyword evidence="2" id="KW-1185">Reference proteome</keyword>
<proteinExistence type="predicted"/>